<proteinExistence type="predicted"/>
<feature type="compositionally biased region" description="Basic and acidic residues" evidence="1">
    <location>
        <begin position="1512"/>
        <end position="1522"/>
    </location>
</feature>
<evidence type="ECO:0000256" key="1">
    <source>
        <dbReference type="SAM" id="MobiDB-lite"/>
    </source>
</evidence>
<dbReference type="KEGG" id="cluj:IAU68_00095"/>
<protein>
    <submittedName>
        <fullName evidence="4">Uncharacterized protein</fullName>
    </submittedName>
</protein>
<dbReference type="Proteomes" id="UP000516235">
    <property type="component" value="Chromosome"/>
</dbReference>
<dbReference type="EMBL" id="JACMYE010000006">
    <property type="protein sequence ID" value="MBC3179225.1"/>
    <property type="molecule type" value="Genomic_DNA"/>
</dbReference>
<evidence type="ECO:0000313" key="6">
    <source>
        <dbReference type="Proteomes" id="UP000642876"/>
    </source>
</evidence>
<feature type="compositionally biased region" description="Polar residues" evidence="1">
    <location>
        <begin position="1502"/>
        <end position="1511"/>
    </location>
</feature>
<feature type="signal peptide" evidence="2">
    <location>
        <begin position="1"/>
        <end position="21"/>
    </location>
</feature>
<sequence length="1522" mass="167649">MKNANLKKRAMAALISSTLIAGGVAGVAPSAEALTYTGSQAQIVNAYERLSEEDLRQYFAAEKPTSYSNGTFVLPTDRGPGWCIDWGIDNPWNNEPGGYEVRKLTGASGRVGDGLRINEDILLAAINVTKSLTADFQAYQKQPSPDRLYKIQQENRILQALLSNNLGALNEMRSGFYYGQLNQTMFQTMTGFDIHWKKQDVRGDGTPNYVFTKNKYFKTVEENYNEGEYITVLVPKNYNLNLNPKKNPTFQRIVTVVQPGLPGFKPTPGKETITEITKVTQPAVTTTVTETRPASKTTERITETPRTVTETYTHPEVTVTERSTLPKAYETVRVTRPRQTVTETEKVTPVTKTVTETVSGTPVEKTVVETPPAKVVTTTREGEPTTVTETVSDTPVVVTKPASTVTATRWATPTRTTVKDVPGGVVTETKTITPEPVTSTRVIPVTENYYTEKVYESVKEVHEYYYFAGFTKNDKSKTIELPDGVKGSWTFEVIKGRDIVVVERTEDGKLNITPRPDFEGEGDVEILITDELGNQYIYRVKVSDTITVQTQTNVKVNNFFYTINPDSENRIKVIEKNPGEKTELVWIDADGNEHDVLPGGINVFDDEQQVKVEVTNPNLRGQVVVKIVEESGNVRENIVTIENTTSKFDVVREILSTSTAIVERRGGDFTIKSGEELVEITKGENDTWVIKPKDKDTEGTVEIVFTDKNGVEYNYTIEIKNDVNSGPVIRNYEIQSGSDGQDGDTVKIERRDEWDIKVISGDVDVESTTGKLDENGDDTNIWTVKPRDGFTGQAVIHVVDKKTGTLVGVWNIQVNPGINQDQYEVKSIERDIVDRSIVDLYLGFKDTENDGANPNRFTFDTEGKFDSYDEMIEHYKTEYEGIIDFEKSTLGEDGDWQLVFKPGAEGTVKVIEQQPFFDKDDNADYRPITEYTYNVSPAPVRQLNYDVTSDNILNLSGTNLRVVNAEEAKKLLAGDVPADKSKSVKLEFNRDANGQLILENVTDEGFVFERYTIDVTPGRDANFKPLEREMGWNATARIPGAADDNAEVTEGKDLVNVTRDEANDQFVIKPVPGKTGLAVIKVKDGRGAWAEYRLNIVEPKKGEATYTVATNSQFRATIAEGKNSFLLVSGSESFMDPRTENGEWILQPKQDAAGKSGVVEERDENGDVINRYTVNIIKGKVLTTRQQRSVIPENGWTDIPAMNNGGKFIVVSGNEYVTTSTVDGEFRVTAKPDTVGKVVRVEELNDNGDVLRTITLDIVPSDTAQSGPLTESGASTGYNNDLPQIKIDNSTTTGEIKIELPEGLKDFVPTQNGDQIEEIIQTGEGKYTLKLKDGFQGDLGYVVVDANGNQSLERHYNIKFTKHVVNNQDTQSGSSELDGKCIAGIVGLTAPLLLAIPLGILSQVQIPGLEGVSAQVNAAIRDANNRIQRGLGIYNEDRASRAADLQAAFSIENPQALGLAAGALGAITLGLLAVDGVMRACGAEEYTSSYMFGKAIDNETLMNGSSGSSQKGTEDKAASSEK</sequence>
<organism evidence="4 5">
    <name type="scientific">Corynebacterium lujinxingii</name>
    <dbReference type="NCBI Taxonomy" id="2763010"/>
    <lineage>
        <taxon>Bacteria</taxon>
        <taxon>Bacillati</taxon>
        <taxon>Actinomycetota</taxon>
        <taxon>Actinomycetes</taxon>
        <taxon>Mycobacteriales</taxon>
        <taxon>Corynebacteriaceae</taxon>
        <taxon>Corynebacterium</taxon>
    </lineage>
</organism>
<dbReference type="Proteomes" id="UP000642876">
    <property type="component" value="Unassembled WGS sequence"/>
</dbReference>
<evidence type="ECO:0000313" key="4">
    <source>
        <dbReference type="EMBL" id="QNP90244.1"/>
    </source>
</evidence>
<keyword evidence="2" id="KW-0732">Signal</keyword>
<keyword evidence="6" id="KW-1185">Reference proteome</keyword>
<feature type="region of interest" description="Disordered" evidence="1">
    <location>
        <begin position="1262"/>
        <end position="1286"/>
    </location>
</feature>
<evidence type="ECO:0000313" key="3">
    <source>
        <dbReference type="EMBL" id="MBC3179225.1"/>
    </source>
</evidence>
<feature type="chain" id="PRO_5039429620" evidence="2">
    <location>
        <begin position="22"/>
        <end position="1522"/>
    </location>
</feature>
<name>A0A7H0JYX8_9CORY</name>
<dbReference type="RefSeq" id="WP_171193072.1">
    <property type="nucleotide sequence ID" value="NZ_CP061032.1"/>
</dbReference>
<feature type="region of interest" description="Disordered" evidence="1">
    <location>
        <begin position="1502"/>
        <end position="1522"/>
    </location>
</feature>
<accession>A0A7H0JYX8</accession>
<gene>
    <name evidence="3" type="ORF">H7348_07895</name>
    <name evidence="4" type="ORF">IAU68_00095</name>
</gene>
<feature type="region of interest" description="Disordered" evidence="1">
    <location>
        <begin position="284"/>
        <end position="306"/>
    </location>
</feature>
<evidence type="ECO:0000313" key="5">
    <source>
        <dbReference type="Proteomes" id="UP000516235"/>
    </source>
</evidence>
<reference evidence="5 6" key="1">
    <citation type="submission" date="2020-08" db="EMBL/GenBank/DDBJ databases">
        <title>novel species in genus Corynebacterium.</title>
        <authorList>
            <person name="Zhang G."/>
        </authorList>
    </citation>
    <scope>NUCLEOTIDE SEQUENCE [LARGE SCALE GENOMIC DNA]</scope>
    <source>
        <strain evidence="5 6">zg-917</strain>
        <strain evidence="4">Zg-917</strain>
    </source>
</reference>
<evidence type="ECO:0000256" key="2">
    <source>
        <dbReference type="SAM" id="SignalP"/>
    </source>
</evidence>
<dbReference type="EMBL" id="CP061032">
    <property type="protein sequence ID" value="QNP90244.1"/>
    <property type="molecule type" value="Genomic_DNA"/>
</dbReference>